<dbReference type="Proteomes" id="UP001280121">
    <property type="component" value="Unassembled WGS sequence"/>
</dbReference>
<accession>A0AAD9XI68</accession>
<reference evidence="1" key="1">
    <citation type="journal article" date="2023" name="Plant J.">
        <title>Genome sequences and population genomics provide insights into the demographic history, inbreeding, and mutation load of two 'living fossil' tree species of Dipteronia.</title>
        <authorList>
            <person name="Feng Y."/>
            <person name="Comes H.P."/>
            <person name="Chen J."/>
            <person name="Zhu S."/>
            <person name="Lu R."/>
            <person name="Zhang X."/>
            <person name="Li P."/>
            <person name="Qiu J."/>
            <person name="Olsen K.M."/>
            <person name="Qiu Y."/>
        </authorList>
    </citation>
    <scope>NUCLEOTIDE SEQUENCE</scope>
    <source>
        <strain evidence="1">KIB01</strain>
    </source>
</reference>
<proteinExistence type="predicted"/>
<comment type="caution">
    <text evidence="1">The sequence shown here is derived from an EMBL/GenBank/DDBJ whole genome shotgun (WGS) entry which is preliminary data.</text>
</comment>
<sequence>MHEIRIAWSNLSREQKSHYTMHKNETVEDKFRVGDTLKENVTLPFHTRCTLTRFSQMMATFSDLQKDAVRELGFRNLLMLNCGFLRRELCSWLVDKFDTSNLSIELHGKSFKLDADIFSHVLGISNRGETISIDRPILESWRSKFSITNRGIKLVHLDNLLKSNPQTSQKKSTCND</sequence>
<keyword evidence="2" id="KW-1185">Reference proteome</keyword>
<name>A0AAD9XI68_9ROSI</name>
<organism evidence="1 2">
    <name type="scientific">Dipteronia dyeriana</name>
    <dbReference type="NCBI Taxonomy" id="168575"/>
    <lineage>
        <taxon>Eukaryota</taxon>
        <taxon>Viridiplantae</taxon>
        <taxon>Streptophyta</taxon>
        <taxon>Embryophyta</taxon>
        <taxon>Tracheophyta</taxon>
        <taxon>Spermatophyta</taxon>
        <taxon>Magnoliopsida</taxon>
        <taxon>eudicotyledons</taxon>
        <taxon>Gunneridae</taxon>
        <taxon>Pentapetalae</taxon>
        <taxon>rosids</taxon>
        <taxon>malvids</taxon>
        <taxon>Sapindales</taxon>
        <taxon>Sapindaceae</taxon>
        <taxon>Hippocastanoideae</taxon>
        <taxon>Acereae</taxon>
        <taxon>Dipteronia</taxon>
    </lineage>
</organism>
<evidence type="ECO:0000313" key="1">
    <source>
        <dbReference type="EMBL" id="KAK2659812.1"/>
    </source>
</evidence>
<gene>
    <name evidence="1" type="ORF">Ddye_006345</name>
</gene>
<protein>
    <submittedName>
        <fullName evidence="1">Uncharacterized protein</fullName>
    </submittedName>
</protein>
<dbReference type="AlphaFoldDB" id="A0AAD9XI68"/>
<evidence type="ECO:0000313" key="2">
    <source>
        <dbReference type="Proteomes" id="UP001280121"/>
    </source>
</evidence>
<dbReference type="EMBL" id="JANJYI010000002">
    <property type="protein sequence ID" value="KAK2659812.1"/>
    <property type="molecule type" value="Genomic_DNA"/>
</dbReference>
<dbReference type="PANTHER" id="PTHR34835">
    <property type="entry name" value="OS07G0283600 PROTEIN-RELATED"/>
    <property type="match status" value="1"/>
</dbReference>